<sequence length="112" mass="12351">MGRTLVPRGSPRKGGTWMLPVECIHQERSAHSCGEDTCHKDERPRADAEEKESVSHLFPDNIGCQLEQIRLGVLWMGEIGDPEGNRKEVAGASIPGRTSVGRSHKLVQESVH</sequence>
<accession>A0A388MAJ7</accession>
<dbReference type="Gramene" id="GBG91594">
    <property type="protein sequence ID" value="GBG91594"/>
    <property type="gene ID" value="CBR_g52630"/>
</dbReference>
<reference evidence="2 3" key="1">
    <citation type="journal article" date="2018" name="Cell">
        <title>The Chara Genome: Secondary Complexity and Implications for Plant Terrestrialization.</title>
        <authorList>
            <person name="Nishiyama T."/>
            <person name="Sakayama H."/>
            <person name="Vries J.D."/>
            <person name="Buschmann H."/>
            <person name="Saint-Marcoux D."/>
            <person name="Ullrich K.K."/>
            <person name="Haas F.B."/>
            <person name="Vanderstraeten L."/>
            <person name="Becker D."/>
            <person name="Lang D."/>
            <person name="Vosolsobe S."/>
            <person name="Rombauts S."/>
            <person name="Wilhelmsson P.K.I."/>
            <person name="Janitza P."/>
            <person name="Kern R."/>
            <person name="Heyl A."/>
            <person name="Rumpler F."/>
            <person name="Villalobos L.I.A.C."/>
            <person name="Clay J.M."/>
            <person name="Skokan R."/>
            <person name="Toyoda A."/>
            <person name="Suzuki Y."/>
            <person name="Kagoshima H."/>
            <person name="Schijlen E."/>
            <person name="Tajeshwar N."/>
            <person name="Catarino B."/>
            <person name="Hetherington A.J."/>
            <person name="Saltykova A."/>
            <person name="Bonnot C."/>
            <person name="Breuninger H."/>
            <person name="Symeonidi A."/>
            <person name="Radhakrishnan G.V."/>
            <person name="Van Nieuwerburgh F."/>
            <person name="Deforce D."/>
            <person name="Chang C."/>
            <person name="Karol K.G."/>
            <person name="Hedrich R."/>
            <person name="Ulvskov P."/>
            <person name="Glockner G."/>
            <person name="Delwiche C.F."/>
            <person name="Petrasek J."/>
            <person name="Van de Peer Y."/>
            <person name="Friml J."/>
            <person name="Beilby M."/>
            <person name="Dolan L."/>
            <person name="Kohara Y."/>
            <person name="Sugano S."/>
            <person name="Fujiyama A."/>
            <person name="Delaux P.-M."/>
            <person name="Quint M."/>
            <person name="TheiBen G."/>
            <person name="Hagemann M."/>
            <person name="Harholt J."/>
            <person name="Dunand C."/>
            <person name="Zachgo S."/>
            <person name="Langdale J."/>
            <person name="Maumus F."/>
            <person name="Straeten D.V.D."/>
            <person name="Gould S.B."/>
            <person name="Rensing S.A."/>
        </authorList>
    </citation>
    <scope>NUCLEOTIDE SEQUENCE [LARGE SCALE GENOMIC DNA]</scope>
    <source>
        <strain evidence="2 3">S276</strain>
    </source>
</reference>
<feature type="region of interest" description="Disordered" evidence="1">
    <location>
        <begin position="86"/>
        <end position="112"/>
    </location>
</feature>
<evidence type="ECO:0000313" key="3">
    <source>
        <dbReference type="Proteomes" id="UP000265515"/>
    </source>
</evidence>
<proteinExistence type="predicted"/>
<dbReference type="AlphaFoldDB" id="A0A388MAJ7"/>
<name>A0A388MAJ7_CHABU</name>
<gene>
    <name evidence="2" type="ORF">CBR_g52630</name>
</gene>
<dbReference type="EMBL" id="BFEA01000924">
    <property type="protein sequence ID" value="GBG91594.1"/>
    <property type="molecule type" value="Genomic_DNA"/>
</dbReference>
<evidence type="ECO:0000313" key="2">
    <source>
        <dbReference type="EMBL" id="GBG91594.1"/>
    </source>
</evidence>
<dbReference type="Proteomes" id="UP000265515">
    <property type="component" value="Unassembled WGS sequence"/>
</dbReference>
<comment type="caution">
    <text evidence="2">The sequence shown here is derived from an EMBL/GenBank/DDBJ whole genome shotgun (WGS) entry which is preliminary data.</text>
</comment>
<protein>
    <submittedName>
        <fullName evidence="2">Uncharacterized protein</fullName>
    </submittedName>
</protein>
<evidence type="ECO:0000256" key="1">
    <source>
        <dbReference type="SAM" id="MobiDB-lite"/>
    </source>
</evidence>
<organism evidence="2 3">
    <name type="scientific">Chara braunii</name>
    <name type="common">Braun's stonewort</name>
    <dbReference type="NCBI Taxonomy" id="69332"/>
    <lineage>
        <taxon>Eukaryota</taxon>
        <taxon>Viridiplantae</taxon>
        <taxon>Streptophyta</taxon>
        <taxon>Charophyceae</taxon>
        <taxon>Charales</taxon>
        <taxon>Characeae</taxon>
        <taxon>Chara</taxon>
    </lineage>
</organism>
<feature type="region of interest" description="Disordered" evidence="1">
    <location>
        <begin position="32"/>
        <end position="54"/>
    </location>
</feature>
<keyword evidence="3" id="KW-1185">Reference proteome</keyword>